<dbReference type="GO" id="GO:0015937">
    <property type="term" value="P:coenzyme A biosynthetic process"/>
    <property type="evidence" value="ECO:0007669"/>
    <property type="project" value="UniProtKB-UniRule"/>
</dbReference>
<reference evidence="8" key="1">
    <citation type="submission" date="2015-08" db="EMBL/GenBank/DDBJ databases">
        <authorList>
            <person name="Babu N.S."/>
            <person name="Beckwith C.J."/>
            <person name="Beseler K.G."/>
            <person name="Brison A."/>
            <person name="Carone J.V."/>
            <person name="Caskin T.P."/>
            <person name="Diamond M."/>
            <person name="Durham M.E."/>
            <person name="Foxe J.M."/>
            <person name="Go M."/>
            <person name="Henderson B.A."/>
            <person name="Jones I.B."/>
            <person name="McGettigan J.A."/>
            <person name="Micheletti S.J."/>
            <person name="Nasrallah M.E."/>
            <person name="Ortiz D."/>
            <person name="Piller C.R."/>
            <person name="Privatt S.R."/>
            <person name="Schneider S.L."/>
            <person name="Sharp S."/>
            <person name="Smith T.C."/>
            <person name="Stanton J.D."/>
            <person name="Ullery H.E."/>
            <person name="Wilson R.J."/>
            <person name="Serrano M.G."/>
            <person name="Buck G."/>
            <person name="Lee V."/>
            <person name="Wang Y."/>
            <person name="Carvalho R."/>
            <person name="Voegtly L."/>
            <person name="Shi R."/>
            <person name="Duckworth R."/>
            <person name="Johnson A."/>
            <person name="Loviza R."/>
            <person name="Walstead R."/>
            <person name="Shah Z."/>
            <person name="Kiflezghi M."/>
            <person name="Wade K."/>
            <person name="Ball S.L."/>
            <person name="Bradley K.W."/>
            <person name="Asai D.J."/>
            <person name="Bowman C.A."/>
            <person name="Russell D.A."/>
            <person name="Pope W.H."/>
            <person name="Jacobs-Sera D."/>
            <person name="Hendrix R.W."/>
            <person name="Hatfull G.F."/>
        </authorList>
    </citation>
    <scope>NUCLEOTIDE SEQUENCE [LARGE SCALE GENOMIC DNA]</scope>
    <source>
        <strain evidence="8">JCM 19170</strain>
    </source>
</reference>
<dbReference type="GO" id="GO:0005524">
    <property type="term" value="F:ATP binding"/>
    <property type="evidence" value="ECO:0007669"/>
    <property type="project" value="UniProtKB-UniRule"/>
</dbReference>
<dbReference type="PANTHER" id="PTHR10695">
    <property type="entry name" value="DEPHOSPHO-COA KINASE-RELATED"/>
    <property type="match status" value="1"/>
</dbReference>
<evidence type="ECO:0000256" key="2">
    <source>
        <dbReference type="ARBA" id="ARBA00022741"/>
    </source>
</evidence>
<keyword evidence="5" id="KW-0808">Transferase</keyword>
<dbReference type="InterPro" id="IPR001977">
    <property type="entry name" value="Depp_CoAkinase"/>
</dbReference>
<comment type="catalytic activity">
    <reaction evidence="5">
        <text>3'-dephospho-CoA + ATP = ADP + CoA + H(+)</text>
        <dbReference type="Rhea" id="RHEA:18245"/>
        <dbReference type="ChEBI" id="CHEBI:15378"/>
        <dbReference type="ChEBI" id="CHEBI:30616"/>
        <dbReference type="ChEBI" id="CHEBI:57287"/>
        <dbReference type="ChEBI" id="CHEBI:57328"/>
        <dbReference type="ChEBI" id="CHEBI:456216"/>
        <dbReference type="EC" id="2.7.1.24"/>
    </reaction>
</comment>
<dbReference type="GO" id="GO:0004140">
    <property type="term" value="F:dephospho-CoA kinase activity"/>
    <property type="evidence" value="ECO:0007669"/>
    <property type="project" value="UniProtKB-UniRule"/>
</dbReference>
<evidence type="ECO:0000313" key="7">
    <source>
        <dbReference type="EMBL" id="CUB04921.1"/>
    </source>
</evidence>
<dbReference type="NCBIfam" id="TIGR00152">
    <property type="entry name" value="dephospho-CoA kinase"/>
    <property type="match status" value="1"/>
</dbReference>
<dbReference type="InterPro" id="IPR027417">
    <property type="entry name" value="P-loop_NTPase"/>
</dbReference>
<keyword evidence="2 5" id="KW-0547">Nucleotide-binding</keyword>
<keyword evidence="4 5" id="KW-0173">Coenzyme A biosynthesis</keyword>
<dbReference type="UniPathway" id="UPA00241">
    <property type="reaction ID" value="UER00356"/>
</dbReference>
<comment type="similarity">
    <text evidence="1 5">Belongs to the CoaE family.</text>
</comment>
<dbReference type="GO" id="GO:0005737">
    <property type="term" value="C:cytoplasm"/>
    <property type="evidence" value="ECO:0007669"/>
    <property type="project" value="UniProtKB-SubCell"/>
</dbReference>
<dbReference type="CDD" id="cd02022">
    <property type="entry name" value="DPCK"/>
    <property type="match status" value="1"/>
</dbReference>
<name>A0A0K6IP97_9PROT</name>
<evidence type="ECO:0000256" key="6">
    <source>
        <dbReference type="NCBIfam" id="TIGR00152"/>
    </source>
</evidence>
<dbReference type="PANTHER" id="PTHR10695:SF46">
    <property type="entry name" value="BIFUNCTIONAL COENZYME A SYNTHASE-RELATED"/>
    <property type="match status" value="1"/>
</dbReference>
<comment type="function">
    <text evidence="5">Catalyzes the phosphorylation of the 3'-hydroxyl group of dephosphocoenzyme A to form coenzyme A.</text>
</comment>
<keyword evidence="5 7" id="KW-0418">Kinase</keyword>
<organism evidence="7 8">
    <name type="scientific">Tepidiphilus thermophilus</name>
    <dbReference type="NCBI Taxonomy" id="876478"/>
    <lineage>
        <taxon>Bacteria</taxon>
        <taxon>Pseudomonadati</taxon>
        <taxon>Pseudomonadota</taxon>
        <taxon>Hydrogenophilia</taxon>
        <taxon>Hydrogenophilales</taxon>
        <taxon>Hydrogenophilaceae</taxon>
        <taxon>Tepidiphilus</taxon>
    </lineage>
</organism>
<keyword evidence="3 5" id="KW-0067">ATP-binding</keyword>
<dbReference type="EMBL" id="CYHH01000001">
    <property type="protein sequence ID" value="CUB04921.1"/>
    <property type="molecule type" value="Genomic_DNA"/>
</dbReference>
<comment type="pathway">
    <text evidence="5">Cofactor biosynthesis; coenzyme A biosynthesis; CoA from (R)-pantothenate: step 5/5.</text>
</comment>
<feature type="binding site" evidence="5">
    <location>
        <begin position="18"/>
        <end position="23"/>
    </location>
    <ligand>
        <name>ATP</name>
        <dbReference type="ChEBI" id="CHEBI:30616"/>
    </ligand>
</feature>
<dbReference type="AlphaFoldDB" id="A0A0K6IP97"/>
<dbReference type="HAMAP" id="MF_00376">
    <property type="entry name" value="Dephospho_CoA_kinase"/>
    <property type="match status" value="1"/>
</dbReference>
<evidence type="ECO:0000313" key="8">
    <source>
        <dbReference type="Proteomes" id="UP000182108"/>
    </source>
</evidence>
<dbReference type="Pfam" id="PF01121">
    <property type="entry name" value="CoaE"/>
    <property type="match status" value="1"/>
</dbReference>
<sequence length="211" mass="22540">MPSVNRPPFIVGLTGGIGSGKSAAAEHFARLGAAVVDTDAIAHELTAAGGAAIPSLVAAFGPDILTPDGALDRAKMRALAFTDPAVKHRLEAILHPMIRQEADARCLAAADAPYVVLVVPLLIEAGEDYRRRCQRIAVVDCPEEIQIARVRARSGLDEDLIRRIMAQQASRAERLAAADHILDNGGDLARLYAQVEALDRLYRELARSAPP</sequence>
<gene>
    <name evidence="5" type="primary">coaE</name>
    <name evidence="7" type="ORF">Ga0061068_101128</name>
</gene>
<dbReference type="SUPFAM" id="SSF52540">
    <property type="entry name" value="P-loop containing nucleoside triphosphate hydrolases"/>
    <property type="match status" value="1"/>
</dbReference>
<accession>A0A0K6IP97</accession>
<evidence type="ECO:0000256" key="1">
    <source>
        <dbReference type="ARBA" id="ARBA00009018"/>
    </source>
</evidence>
<proteinExistence type="inferred from homology"/>
<dbReference type="OrthoDB" id="5298738at2"/>
<keyword evidence="5" id="KW-0963">Cytoplasm</keyword>
<keyword evidence="8" id="KW-1185">Reference proteome</keyword>
<dbReference type="RefSeq" id="WP_055422519.1">
    <property type="nucleotide sequence ID" value="NZ_CYHH01000001.1"/>
</dbReference>
<dbReference type="Gene3D" id="3.40.50.300">
    <property type="entry name" value="P-loop containing nucleotide triphosphate hydrolases"/>
    <property type="match status" value="1"/>
</dbReference>
<evidence type="ECO:0000256" key="3">
    <source>
        <dbReference type="ARBA" id="ARBA00022840"/>
    </source>
</evidence>
<protein>
    <recommendedName>
        <fullName evidence="5 6">Dephospho-CoA kinase</fullName>
        <ecNumber evidence="5 6">2.7.1.24</ecNumber>
    </recommendedName>
    <alternativeName>
        <fullName evidence="5">Dephosphocoenzyme A kinase</fullName>
    </alternativeName>
</protein>
<dbReference type="PROSITE" id="PS51219">
    <property type="entry name" value="DPCK"/>
    <property type="match status" value="1"/>
</dbReference>
<dbReference type="Proteomes" id="UP000182108">
    <property type="component" value="Unassembled WGS sequence"/>
</dbReference>
<dbReference type="EC" id="2.7.1.24" evidence="5 6"/>
<evidence type="ECO:0000256" key="4">
    <source>
        <dbReference type="ARBA" id="ARBA00022993"/>
    </source>
</evidence>
<comment type="subcellular location">
    <subcellularLocation>
        <location evidence="5">Cytoplasm</location>
    </subcellularLocation>
</comment>
<evidence type="ECO:0000256" key="5">
    <source>
        <dbReference type="HAMAP-Rule" id="MF_00376"/>
    </source>
</evidence>